<evidence type="ECO:0000256" key="1">
    <source>
        <dbReference type="SAM" id="SignalP"/>
    </source>
</evidence>
<name>A0ABN9RWA9_9DINO</name>
<gene>
    <name evidence="2" type="ORF">PCOR1329_LOCUS24285</name>
</gene>
<protein>
    <recommendedName>
        <fullName evidence="4">Alpha-galactosidase</fullName>
    </recommendedName>
</protein>
<feature type="chain" id="PRO_5046216181" description="Alpha-galactosidase" evidence="1">
    <location>
        <begin position="22"/>
        <end position="746"/>
    </location>
</feature>
<dbReference type="Proteomes" id="UP001189429">
    <property type="component" value="Unassembled WGS sequence"/>
</dbReference>
<keyword evidence="1" id="KW-0732">Signal</keyword>
<evidence type="ECO:0008006" key="4">
    <source>
        <dbReference type="Google" id="ProtNLM"/>
    </source>
</evidence>
<feature type="signal peptide" evidence="1">
    <location>
        <begin position="1"/>
        <end position="21"/>
    </location>
</feature>
<sequence>MERLLTATCLALACGLQPATVDWLVAKTEEQAGVKETDDRLTLSNGLLAREFVKSPSFGTVSLVLNSTADFAGPKEIIRAVKPEAYVQLDEVIYAIGGLGQEQTVLAYLEREMLNLTSDAKAFQYTNHSLASPETPYPWTPGTRHSDATASWPPKGVRLDVDFVPPSSAPSKHIGVRVRLSYELYDSIPLLKKWAYITCEACKEPVQVKHIDVEVLGVNAPFGAHLGHGSFAPGQDWGGAPDESTVAATTLLHAKTDQAHGAACSWMDDFLSSSSPGGYKDEGAVESTLNCTYTNNGPGAFVGREEAFESFRALILAHDSFDLERQSLGRARVTELLAPATTENPIFFHATDVSEKGFKTAIDQMAEVGFEMIIFSFGTGFTLETAEPSYLQKIKGQVDYARSKGIEVGGYDLICLDRGHGGYGGNVGDEWVTTNIDGSLKEDACFASGWVDKLKGLVLNFISETGLASLETDGPYGGGTCSSENHSHHHGLDDSVYRQTQQQAEFYKYLRSLNVYINQPDNFFFAGGSKTGMGYSENQYSLPRWEDLMISRQGMYDDLYIHTPTQGWMFLPIVQYHGGGSAAAFSPLEDNLAEYEWALAQYLGAGVAACYRGEQLYEGPKSKAVLLKWMGFYQAHRAVLTKPVVHLRRPDMQGWDGWLHVHPFADREVALAMIFNPTPRSLETSITLPLYYSGLTGSAMISQGFDGKAIEYKLRGNSVADIQLSMAPRSITFFVVSRPGVKAVVV</sequence>
<evidence type="ECO:0000313" key="2">
    <source>
        <dbReference type="EMBL" id="CAK0823642.1"/>
    </source>
</evidence>
<evidence type="ECO:0000313" key="3">
    <source>
        <dbReference type="Proteomes" id="UP001189429"/>
    </source>
</evidence>
<comment type="caution">
    <text evidence="2">The sequence shown here is derived from an EMBL/GenBank/DDBJ whole genome shotgun (WGS) entry which is preliminary data.</text>
</comment>
<organism evidence="2 3">
    <name type="scientific">Prorocentrum cordatum</name>
    <dbReference type="NCBI Taxonomy" id="2364126"/>
    <lineage>
        <taxon>Eukaryota</taxon>
        <taxon>Sar</taxon>
        <taxon>Alveolata</taxon>
        <taxon>Dinophyceae</taxon>
        <taxon>Prorocentrales</taxon>
        <taxon>Prorocentraceae</taxon>
        <taxon>Prorocentrum</taxon>
    </lineage>
</organism>
<reference evidence="2" key="1">
    <citation type="submission" date="2023-10" db="EMBL/GenBank/DDBJ databases">
        <authorList>
            <person name="Chen Y."/>
            <person name="Shah S."/>
            <person name="Dougan E. K."/>
            <person name="Thang M."/>
            <person name="Chan C."/>
        </authorList>
    </citation>
    <scope>NUCLEOTIDE SEQUENCE [LARGE SCALE GENOMIC DNA]</scope>
</reference>
<keyword evidence="3" id="KW-1185">Reference proteome</keyword>
<accession>A0ABN9RWA9</accession>
<dbReference type="EMBL" id="CAUYUJ010008336">
    <property type="protein sequence ID" value="CAK0823642.1"/>
    <property type="molecule type" value="Genomic_DNA"/>
</dbReference>
<proteinExistence type="predicted"/>